<dbReference type="PANTHER" id="PTHR18895">
    <property type="entry name" value="HEMK METHYLTRANSFERASE"/>
    <property type="match status" value="1"/>
</dbReference>
<sequence>MIETIGTLLANGTQQLATQCGEKTAFIEARVLLRHIVDDADDATLIRKENNEVTATVREAFEHNVQRRLTGEPVAYIVGNCEFMGLDFITTPAALVPRPETEEMTEAALLHLPEDTGRVLDMGAGCGAIGLSIAHLKKQIHVLLADTSEDTLALAQKNAHHLGVNNAQFHHGNWFSQMGNERFDLIVSNPPYVAANDEVLATLRYEPILALVGGNDGLDGLRQVIVGAPQHLTAGGVLMVEHGAQQATAVRMLFASAGFCGVCCCNDLAGLPRITFAVRGGGHIL</sequence>
<dbReference type="InterPro" id="IPR040758">
    <property type="entry name" value="PrmC_N"/>
</dbReference>
<name>A0ABT7QLD2_9GAMM</name>
<dbReference type="InterPro" id="IPR050320">
    <property type="entry name" value="N5-glutamine_MTase"/>
</dbReference>
<dbReference type="Pfam" id="PF05175">
    <property type="entry name" value="MTS"/>
    <property type="match status" value="1"/>
</dbReference>
<keyword evidence="9" id="KW-1185">Reference proteome</keyword>
<comment type="catalytic activity">
    <reaction evidence="5">
        <text>L-glutaminyl-[peptide chain release factor] + S-adenosyl-L-methionine = N(5)-methyl-L-glutaminyl-[peptide chain release factor] + S-adenosyl-L-homocysteine + H(+)</text>
        <dbReference type="Rhea" id="RHEA:42896"/>
        <dbReference type="Rhea" id="RHEA-COMP:10271"/>
        <dbReference type="Rhea" id="RHEA-COMP:10272"/>
        <dbReference type="ChEBI" id="CHEBI:15378"/>
        <dbReference type="ChEBI" id="CHEBI:30011"/>
        <dbReference type="ChEBI" id="CHEBI:57856"/>
        <dbReference type="ChEBI" id="CHEBI:59789"/>
        <dbReference type="ChEBI" id="CHEBI:61891"/>
        <dbReference type="EC" id="2.1.1.297"/>
    </reaction>
</comment>
<dbReference type="NCBIfam" id="TIGR00536">
    <property type="entry name" value="hemK_fam"/>
    <property type="match status" value="1"/>
</dbReference>
<dbReference type="InterPro" id="IPR007848">
    <property type="entry name" value="Small_mtfrase_dom"/>
</dbReference>
<accession>A0ABT7QLD2</accession>
<dbReference type="PROSITE" id="PS00092">
    <property type="entry name" value="N6_MTASE"/>
    <property type="match status" value="1"/>
</dbReference>
<proteinExistence type="predicted"/>
<dbReference type="Pfam" id="PF17827">
    <property type="entry name" value="PrmC_N"/>
    <property type="match status" value="1"/>
</dbReference>
<reference evidence="8" key="1">
    <citation type="submission" date="2022-08" db="EMBL/GenBank/DDBJ databases">
        <authorList>
            <person name="Dzunkova M."/>
            <person name="La Clair J."/>
            <person name="Tyml T."/>
            <person name="Doud D."/>
            <person name="Schulz F."/>
            <person name="Piquer S."/>
            <person name="Porcel Sanchis D."/>
            <person name="Osborn A."/>
            <person name="Robinson D."/>
            <person name="Louie K.B."/>
            <person name="Bowen B.P."/>
            <person name="Bowers R."/>
            <person name="Lee J."/>
            <person name="Arnau Llombart V."/>
            <person name="Diaz Villanueva W."/>
            <person name="Gosliner T."/>
            <person name="Northen T."/>
            <person name="Cheng J.-F."/>
            <person name="Burkart M.D."/>
            <person name="Woyke T."/>
        </authorList>
    </citation>
    <scope>NUCLEOTIDE SEQUENCE</scope>
    <source>
        <strain evidence="8">Df01</strain>
    </source>
</reference>
<gene>
    <name evidence="8" type="primary">prmC</name>
    <name evidence="8" type="ORF">NQX30_04000</name>
</gene>
<dbReference type="SUPFAM" id="SSF53335">
    <property type="entry name" value="S-adenosyl-L-methionine-dependent methyltransferases"/>
    <property type="match status" value="1"/>
</dbReference>
<evidence type="ECO:0000313" key="8">
    <source>
        <dbReference type="EMBL" id="MDM5147531.1"/>
    </source>
</evidence>
<dbReference type="Gene3D" id="1.10.8.10">
    <property type="entry name" value="DNA helicase RuvA subunit, C-terminal domain"/>
    <property type="match status" value="1"/>
</dbReference>
<protein>
    <recommendedName>
        <fullName evidence="1">peptide chain release factor N(5)-glutamine methyltransferase</fullName>
        <ecNumber evidence="1">2.1.1.297</ecNumber>
    </recommendedName>
</protein>
<comment type="caution">
    <text evidence="8">The sequence shown here is derived from an EMBL/GenBank/DDBJ whole genome shotgun (WGS) entry which is preliminary data.</text>
</comment>
<keyword evidence="2 8" id="KW-0489">Methyltransferase</keyword>
<evidence type="ECO:0000256" key="2">
    <source>
        <dbReference type="ARBA" id="ARBA00022603"/>
    </source>
</evidence>
<dbReference type="EMBL" id="JANQAO010000002">
    <property type="protein sequence ID" value="MDM5147531.1"/>
    <property type="molecule type" value="Genomic_DNA"/>
</dbReference>
<evidence type="ECO:0000256" key="5">
    <source>
        <dbReference type="ARBA" id="ARBA00048391"/>
    </source>
</evidence>
<dbReference type="Proteomes" id="UP001168167">
    <property type="component" value="Unassembled WGS sequence"/>
</dbReference>
<dbReference type="GO" id="GO:0102559">
    <property type="term" value="F:peptide chain release factor N(5)-glutamine methyltransferase activity"/>
    <property type="evidence" value="ECO:0007669"/>
    <property type="project" value="UniProtKB-EC"/>
</dbReference>
<dbReference type="Gene3D" id="3.40.50.150">
    <property type="entry name" value="Vaccinia Virus protein VP39"/>
    <property type="match status" value="1"/>
</dbReference>
<dbReference type="PANTHER" id="PTHR18895:SF74">
    <property type="entry name" value="MTRF1L RELEASE FACTOR GLUTAMINE METHYLTRANSFERASE"/>
    <property type="match status" value="1"/>
</dbReference>
<reference evidence="8" key="2">
    <citation type="journal article" date="2023" name="Microbiome">
        <title>Synthase-selected sorting approach identifies a beta-lactone synthase in a nudibranch symbiotic bacterium.</title>
        <authorList>
            <person name="Dzunkova M."/>
            <person name="La Clair J.J."/>
            <person name="Tyml T."/>
            <person name="Doud D."/>
            <person name="Schulz F."/>
            <person name="Piquer-Esteban S."/>
            <person name="Porcel Sanchis D."/>
            <person name="Osborn A."/>
            <person name="Robinson D."/>
            <person name="Louie K.B."/>
            <person name="Bowen B.P."/>
            <person name="Bowers R.M."/>
            <person name="Lee J."/>
            <person name="Arnau V."/>
            <person name="Diaz-Villanueva W."/>
            <person name="Stepanauskas R."/>
            <person name="Gosliner T."/>
            <person name="Date S.V."/>
            <person name="Northen T.R."/>
            <person name="Cheng J.F."/>
            <person name="Burkart M.D."/>
            <person name="Woyke T."/>
        </authorList>
    </citation>
    <scope>NUCLEOTIDE SEQUENCE</scope>
    <source>
        <strain evidence="8">Df01</strain>
    </source>
</reference>
<dbReference type="GO" id="GO:0032259">
    <property type="term" value="P:methylation"/>
    <property type="evidence" value="ECO:0007669"/>
    <property type="project" value="UniProtKB-KW"/>
</dbReference>
<feature type="domain" description="Methyltransferase small" evidence="6">
    <location>
        <begin position="105"/>
        <end position="198"/>
    </location>
</feature>
<dbReference type="InterPro" id="IPR002052">
    <property type="entry name" value="DNA_methylase_N6_adenine_CS"/>
</dbReference>
<feature type="domain" description="Release factor glutamine methyltransferase N-terminal" evidence="7">
    <location>
        <begin position="8"/>
        <end position="79"/>
    </location>
</feature>
<keyword evidence="4" id="KW-0949">S-adenosyl-L-methionine</keyword>
<evidence type="ECO:0000259" key="6">
    <source>
        <dbReference type="Pfam" id="PF05175"/>
    </source>
</evidence>
<organism evidence="8 9">
    <name type="scientific">Candidatus Doriopsillibacter californiensis</name>
    <dbReference type="NCBI Taxonomy" id="2970740"/>
    <lineage>
        <taxon>Bacteria</taxon>
        <taxon>Pseudomonadati</taxon>
        <taxon>Pseudomonadota</taxon>
        <taxon>Gammaproteobacteria</taxon>
        <taxon>Candidatus Tethybacterales</taxon>
        <taxon>Candidatus Persebacteraceae</taxon>
        <taxon>Candidatus Doriopsillibacter</taxon>
    </lineage>
</organism>
<dbReference type="InterPro" id="IPR019874">
    <property type="entry name" value="RF_methyltr_PrmC"/>
</dbReference>
<evidence type="ECO:0000313" key="9">
    <source>
        <dbReference type="Proteomes" id="UP001168167"/>
    </source>
</evidence>
<evidence type="ECO:0000256" key="4">
    <source>
        <dbReference type="ARBA" id="ARBA00022691"/>
    </source>
</evidence>
<dbReference type="InterPro" id="IPR029063">
    <property type="entry name" value="SAM-dependent_MTases_sf"/>
</dbReference>
<dbReference type="NCBIfam" id="TIGR03534">
    <property type="entry name" value="RF_mod_PrmC"/>
    <property type="match status" value="1"/>
</dbReference>
<dbReference type="EC" id="2.1.1.297" evidence="1"/>
<dbReference type="InterPro" id="IPR004556">
    <property type="entry name" value="HemK-like"/>
</dbReference>
<evidence type="ECO:0000256" key="3">
    <source>
        <dbReference type="ARBA" id="ARBA00022679"/>
    </source>
</evidence>
<evidence type="ECO:0000259" key="7">
    <source>
        <dbReference type="Pfam" id="PF17827"/>
    </source>
</evidence>
<keyword evidence="3 8" id="KW-0808">Transferase</keyword>
<dbReference type="CDD" id="cd02440">
    <property type="entry name" value="AdoMet_MTases"/>
    <property type="match status" value="1"/>
</dbReference>
<evidence type="ECO:0000256" key="1">
    <source>
        <dbReference type="ARBA" id="ARBA00012771"/>
    </source>
</evidence>